<keyword evidence="1" id="KW-0812">Transmembrane</keyword>
<name>A0A2J5I0H6_9EURO</name>
<evidence type="ECO:0000313" key="3">
    <source>
        <dbReference type="Proteomes" id="UP000235023"/>
    </source>
</evidence>
<evidence type="ECO:0000313" key="2">
    <source>
        <dbReference type="EMBL" id="PLN83265.1"/>
    </source>
</evidence>
<keyword evidence="1" id="KW-1133">Transmembrane helix</keyword>
<dbReference type="AlphaFoldDB" id="A0A2J5I0H6"/>
<reference evidence="3" key="1">
    <citation type="submission" date="2017-12" db="EMBL/GenBank/DDBJ databases">
        <authorList>
            <consortium name="DOE Joint Genome Institute"/>
            <person name="Mondo S.J."/>
            <person name="Kjaerbolling I."/>
            <person name="Vesth T.C."/>
            <person name="Frisvad J.C."/>
            <person name="Nybo J.L."/>
            <person name="Theobald S."/>
            <person name="Kuo A."/>
            <person name="Bowyer P."/>
            <person name="Matsuda Y."/>
            <person name="Lyhne E.K."/>
            <person name="Kogle M.E."/>
            <person name="Clum A."/>
            <person name="Lipzen A."/>
            <person name="Salamov A."/>
            <person name="Ngan C.Y."/>
            <person name="Daum C."/>
            <person name="Chiniquy J."/>
            <person name="Barry K."/>
            <person name="LaButti K."/>
            <person name="Haridas S."/>
            <person name="Simmons B.A."/>
            <person name="Magnuson J.K."/>
            <person name="Mortensen U.H."/>
            <person name="Larsen T.O."/>
            <person name="Grigoriev I.V."/>
            <person name="Baker S.E."/>
            <person name="Andersen M.R."/>
            <person name="Nordberg H.P."/>
            <person name="Cantor M.N."/>
            <person name="Hua S.X."/>
        </authorList>
    </citation>
    <scope>NUCLEOTIDE SEQUENCE [LARGE SCALE GENOMIC DNA]</scope>
    <source>
        <strain evidence="3">IBT 19404</strain>
    </source>
</reference>
<keyword evidence="1" id="KW-0472">Membrane</keyword>
<gene>
    <name evidence="2" type="ORF">BDW42DRAFT_66826</name>
</gene>
<evidence type="ECO:0000256" key="1">
    <source>
        <dbReference type="SAM" id="Phobius"/>
    </source>
</evidence>
<feature type="transmembrane region" description="Helical" evidence="1">
    <location>
        <begin position="6"/>
        <end position="26"/>
    </location>
</feature>
<protein>
    <recommendedName>
        <fullName evidence="4">Cytochrome P450</fullName>
    </recommendedName>
</protein>
<dbReference type="OrthoDB" id="1103324at2759"/>
<dbReference type="EMBL" id="KZ559520">
    <property type="protein sequence ID" value="PLN83265.1"/>
    <property type="molecule type" value="Genomic_DNA"/>
</dbReference>
<keyword evidence="3" id="KW-1185">Reference proteome</keyword>
<accession>A0A2J5I0H6</accession>
<dbReference type="Proteomes" id="UP000235023">
    <property type="component" value="Unassembled WGS sequence"/>
</dbReference>
<sequence length="98" mass="10545">MDSLYFYGYAPVVLLVAVGYLATIILRIGTPPKGLPPGPTTELIWGNLKQVRPCIHLSQVIPDQGSSLINWVAAMCLNPEAQKKAQEGNIISALSTVL</sequence>
<organism evidence="2 3">
    <name type="scientific">Aspergillus taichungensis</name>
    <dbReference type="NCBI Taxonomy" id="482145"/>
    <lineage>
        <taxon>Eukaryota</taxon>
        <taxon>Fungi</taxon>
        <taxon>Dikarya</taxon>
        <taxon>Ascomycota</taxon>
        <taxon>Pezizomycotina</taxon>
        <taxon>Eurotiomycetes</taxon>
        <taxon>Eurotiomycetidae</taxon>
        <taxon>Eurotiales</taxon>
        <taxon>Aspergillaceae</taxon>
        <taxon>Aspergillus</taxon>
        <taxon>Aspergillus subgen. Circumdati</taxon>
    </lineage>
</organism>
<proteinExistence type="predicted"/>
<evidence type="ECO:0008006" key="4">
    <source>
        <dbReference type="Google" id="ProtNLM"/>
    </source>
</evidence>